<dbReference type="Proteomes" id="UP001595190">
    <property type="component" value="Unassembled WGS sequence"/>
</dbReference>
<dbReference type="PANTHER" id="PTHR42815">
    <property type="entry name" value="FAD-BINDING, PUTATIVE (AFU_ORTHOLOGUE AFUA_6G07600)-RELATED"/>
    <property type="match status" value="1"/>
</dbReference>
<dbReference type="SUPFAM" id="SSF50475">
    <property type="entry name" value="FMN-binding split barrel"/>
    <property type="match status" value="1"/>
</dbReference>
<dbReference type="Pfam" id="PF01243">
    <property type="entry name" value="PNPOx_N"/>
    <property type="match status" value="1"/>
</dbReference>
<dbReference type="InterPro" id="IPR011576">
    <property type="entry name" value="Pyridox_Oxase_N"/>
</dbReference>
<organism evidence="2 3">
    <name type="scientific">Labrys neptuniae</name>
    <dbReference type="NCBI Taxonomy" id="376174"/>
    <lineage>
        <taxon>Bacteria</taxon>
        <taxon>Pseudomonadati</taxon>
        <taxon>Pseudomonadota</taxon>
        <taxon>Alphaproteobacteria</taxon>
        <taxon>Hyphomicrobiales</taxon>
        <taxon>Xanthobacteraceae</taxon>
        <taxon>Labrys</taxon>
    </lineage>
</organism>
<dbReference type="EMBL" id="JBHGPK010000046">
    <property type="protein sequence ID" value="MFC2254829.1"/>
    <property type="molecule type" value="Genomic_DNA"/>
</dbReference>
<dbReference type="PANTHER" id="PTHR42815:SF2">
    <property type="entry name" value="FAD-BINDING, PUTATIVE (AFU_ORTHOLOGUE AFUA_6G07600)-RELATED"/>
    <property type="match status" value="1"/>
</dbReference>
<reference evidence="2 3" key="1">
    <citation type="submission" date="2024-09" db="EMBL/GenBank/DDBJ databases">
        <title>Description of Labrys sedimenti sp. nov., isolated from a diclofenac-degrading enrichment culture, and genome-based reclassification of Labrys portucalensis as a later heterotypic synonym of Labrys neptuniae.</title>
        <authorList>
            <person name="Tancsics A."/>
            <person name="Csepanyi A."/>
        </authorList>
    </citation>
    <scope>NUCLEOTIDE SEQUENCE [LARGE SCALE GENOMIC DNA]</scope>
    <source>
        <strain evidence="2 3">LMG 23412</strain>
    </source>
</reference>
<dbReference type="InterPro" id="IPR012349">
    <property type="entry name" value="Split_barrel_FMN-bd"/>
</dbReference>
<sequence>MSHGFLDIAVTPSVRAVQAKMGVDHIWDDFNGSRTFDRFGDSEAAFISTRDSFYMASVSETGWPYVQHRGGPPGFLKLVDERTLAFADYRGNLQYISTGNITADDRTCLFLMDYPHRARLKIYAHAEIVELGRDSTLTELVTIPGYRAKIERIFRLTLEAFDWNCPQHITPRFTEQQVSEAVQPLRDRLAHLETENSELRSRLSEIGKSPA</sequence>
<evidence type="ECO:0000313" key="2">
    <source>
        <dbReference type="EMBL" id="MFC2254829.1"/>
    </source>
</evidence>
<feature type="domain" description="Pyridoxamine 5'-phosphate oxidase N-terminal" evidence="1">
    <location>
        <begin position="44"/>
        <end position="130"/>
    </location>
</feature>
<protein>
    <submittedName>
        <fullName evidence="2">Pyridoxamine 5'-phosphate oxidase family protein</fullName>
    </submittedName>
</protein>
<proteinExistence type="predicted"/>
<accession>A0ABV6ZRL2</accession>
<gene>
    <name evidence="2" type="ORF">ACETRX_34830</name>
</gene>
<name>A0ABV6ZRL2_9HYPH</name>
<comment type="caution">
    <text evidence="2">The sequence shown here is derived from an EMBL/GenBank/DDBJ whole genome shotgun (WGS) entry which is preliminary data.</text>
</comment>
<dbReference type="RefSeq" id="WP_394315431.1">
    <property type="nucleotide sequence ID" value="NZ_JBHGPK010000046.1"/>
</dbReference>
<evidence type="ECO:0000313" key="3">
    <source>
        <dbReference type="Proteomes" id="UP001595190"/>
    </source>
</evidence>
<dbReference type="Gene3D" id="2.30.110.10">
    <property type="entry name" value="Electron Transport, Fmn-binding Protein, Chain A"/>
    <property type="match status" value="1"/>
</dbReference>
<evidence type="ECO:0000259" key="1">
    <source>
        <dbReference type="Pfam" id="PF01243"/>
    </source>
</evidence>